<dbReference type="Pfam" id="PF01345">
    <property type="entry name" value="DUF11"/>
    <property type="match status" value="1"/>
</dbReference>
<keyword evidence="1 2" id="KW-0732">Signal</keyword>
<dbReference type="Pfam" id="PF13365">
    <property type="entry name" value="Trypsin_2"/>
    <property type="match status" value="1"/>
</dbReference>
<gene>
    <name evidence="4" type="ORF">SAMN05421811_101371</name>
</gene>
<dbReference type="PANTHER" id="PTHR15462">
    <property type="entry name" value="SERINE PROTEASE"/>
    <property type="match status" value="1"/>
</dbReference>
<sequence length="489" mass="50701">MARTLVTTLVTALAALGGLAIQPSPATTGSAGSGAAVAQVRARAEASPLMRPGQAVRYWTPARQAEAGATPLPATRPPLVPASASRLLSVPDGKRITPGGDANGYARVRRPYTGAARSRVTGRLFFVNSGGQGDSCSASVVRSASGLLVATAAHCVYSVPEGAERGRWHSHFAFVPAYDGRATDERQREPYGRWGGRRAWKPGAYTGLAGGDWNSVYDFALIEVGRRERTLQDAVGGALTPLRSQGGWHTVIATGYPGVLGRKPYDGRDQLWCLARTQPARALTAVNAATVPAAVPAAGPAGKLETYNCHLSKGHSGGPFVVKGTRDLVGVLSAGTEDGEADGYSVANALNVESYGVIVGEADPRGVYDALSITATGPTGPVRRGRTATVTATVTMRGLLAAAQVPVTFRVPDGAAFTALSGADCARTARQAACAIDTVRPGHPVRLTARVRLTADAPRQVPVTAHVAATRLDPSRRDNTAVARLPVQG</sequence>
<dbReference type="InterPro" id="IPR050966">
    <property type="entry name" value="Glutamyl_endopeptidase"/>
</dbReference>
<dbReference type="AlphaFoldDB" id="A0A1H9ZDX6"/>
<evidence type="ECO:0000259" key="3">
    <source>
        <dbReference type="Pfam" id="PF01345"/>
    </source>
</evidence>
<dbReference type="OrthoDB" id="5121599at2"/>
<keyword evidence="5" id="KW-1185">Reference proteome</keyword>
<dbReference type="InterPro" id="IPR043504">
    <property type="entry name" value="Peptidase_S1_PA_chymotrypsin"/>
</dbReference>
<evidence type="ECO:0000313" key="4">
    <source>
        <dbReference type="EMBL" id="SES79859.1"/>
    </source>
</evidence>
<proteinExistence type="predicted"/>
<dbReference type="SUPFAM" id="SSF50494">
    <property type="entry name" value="Trypsin-like serine proteases"/>
    <property type="match status" value="1"/>
</dbReference>
<dbReference type="STRING" id="568860.SAMN05421811_101371"/>
<protein>
    <submittedName>
        <fullName evidence="4">Trypsin-like peptidase domain-containing protein</fullName>
    </submittedName>
</protein>
<dbReference type="Gene3D" id="2.40.10.10">
    <property type="entry name" value="Trypsin-like serine proteases"/>
    <property type="match status" value="2"/>
</dbReference>
<dbReference type="Proteomes" id="UP000199361">
    <property type="component" value="Unassembled WGS sequence"/>
</dbReference>
<feature type="domain" description="DUF11" evidence="3">
    <location>
        <begin position="371"/>
        <end position="484"/>
    </location>
</feature>
<name>A0A1H9ZDX6_9ACTN</name>
<accession>A0A1H9ZDX6</accession>
<dbReference type="RefSeq" id="WP_143082066.1">
    <property type="nucleotide sequence ID" value="NZ_FOHX01000001.1"/>
</dbReference>
<evidence type="ECO:0000256" key="2">
    <source>
        <dbReference type="SAM" id="SignalP"/>
    </source>
</evidence>
<evidence type="ECO:0000313" key="5">
    <source>
        <dbReference type="Proteomes" id="UP000199361"/>
    </source>
</evidence>
<evidence type="ECO:0000256" key="1">
    <source>
        <dbReference type="ARBA" id="ARBA00022729"/>
    </source>
</evidence>
<dbReference type="EMBL" id="FOHX01000001">
    <property type="protein sequence ID" value="SES79859.1"/>
    <property type="molecule type" value="Genomic_DNA"/>
</dbReference>
<feature type="signal peptide" evidence="2">
    <location>
        <begin position="1"/>
        <end position="26"/>
    </location>
</feature>
<feature type="chain" id="PRO_5011509153" evidence="2">
    <location>
        <begin position="27"/>
        <end position="489"/>
    </location>
</feature>
<dbReference type="InterPro" id="IPR001434">
    <property type="entry name" value="OmcB-like_DUF11"/>
</dbReference>
<reference evidence="4 5" key="1">
    <citation type="submission" date="2016-10" db="EMBL/GenBank/DDBJ databases">
        <authorList>
            <person name="de Groot N.N."/>
        </authorList>
    </citation>
    <scope>NUCLEOTIDE SEQUENCE [LARGE SCALE GENOMIC DNA]</scope>
    <source>
        <strain evidence="4 5">CGMCC 4.5598</strain>
    </source>
</reference>
<dbReference type="InterPro" id="IPR009003">
    <property type="entry name" value="Peptidase_S1_PA"/>
</dbReference>
<organism evidence="4 5">
    <name type="scientific">Nonomuraea wenchangensis</name>
    <dbReference type="NCBI Taxonomy" id="568860"/>
    <lineage>
        <taxon>Bacteria</taxon>
        <taxon>Bacillati</taxon>
        <taxon>Actinomycetota</taxon>
        <taxon>Actinomycetes</taxon>
        <taxon>Streptosporangiales</taxon>
        <taxon>Streptosporangiaceae</taxon>
        <taxon>Nonomuraea</taxon>
    </lineage>
</organism>